<dbReference type="InterPro" id="IPR023845">
    <property type="entry name" value="DUF3817_TM"/>
</dbReference>
<keyword evidence="3 6" id="KW-0812">Transmembrane</keyword>
<name>A0A6J7F4F4_9ZZZZ</name>
<protein>
    <submittedName>
        <fullName evidence="8">Unannotated protein</fullName>
    </submittedName>
</protein>
<feature type="transmembrane region" description="Helical" evidence="6">
    <location>
        <begin position="41"/>
        <end position="65"/>
    </location>
</feature>
<accession>A0A6J7F4F4</accession>
<keyword evidence="4 6" id="KW-1133">Transmembrane helix</keyword>
<dbReference type="EMBL" id="CAFBLZ010000062">
    <property type="protein sequence ID" value="CAB4886393.1"/>
    <property type="molecule type" value="Genomic_DNA"/>
</dbReference>
<evidence type="ECO:0000256" key="2">
    <source>
        <dbReference type="ARBA" id="ARBA00022475"/>
    </source>
</evidence>
<evidence type="ECO:0000256" key="5">
    <source>
        <dbReference type="ARBA" id="ARBA00023136"/>
    </source>
</evidence>
<evidence type="ECO:0000256" key="6">
    <source>
        <dbReference type="SAM" id="Phobius"/>
    </source>
</evidence>
<feature type="domain" description="DUF3817" evidence="7">
    <location>
        <begin position="5"/>
        <end position="94"/>
    </location>
</feature>
<evidence type="ECO:0000256" key="3">
    <source>
        <dbReference type="ARBA" id="ARBA00022692"/>
    </source>
</evidence>
<dbReference type="PANTHER" id="PTHR40077:SF2">
    <property type="entry name" value="MEMBRANE PROTEIN"/>
    <property type="match status" value="1"/>
</dbReference>
<gene>
    <name evidence="8" type="ORF">UFOPK3482_00783</name>
</gene>
<proteinExistence type="predicted"/>
<dbReference type="AlphaFoldDB" id="A0A6J7F4F4"/>
<evidence type="ECO:0000259" key="7">
    <source>
        <dbReference type="Pfam" id="PF12823"/>
    </source>
</evidence>
<feature type="transmembrane region" description="Helical" evidence="6">
    <location>
        <begin position="6"/>
        <end position="29"/>
    </location>
</feature>
<dbReference type="Pfam" id="PF12823">
    <property type="entry name" value="DUF3817"/>
    <property type="match status" value="1"/>
</dbReference>
<keyword evidence="2" id="KW-1003">Cell membrane</keyword>
<reference evidence="8" key="1">
    <citation type="submission" date="2020-05" db="EMBL/GenBank/DDBJ databases">
        <authorList>
            <person name="Chiriac C."/>
            <person name="Salcher M."/>
            <person name="Ghai R."/>
            <person name="Kavagutti S V."/>
        </authorList>
    </citation>
    <scope>NUCLEOTIDE SEQUENCE</scope>
</reference>
<evidence type="ECO:0000256" key="1">
    <source>
        <dbReference type="ARBA" id="ARBA00004651"/>
    </source>
</evidence>
<dbReference type="NCBIfam" id="TIGR03954">
    <property type="entry name" value="integ_memb_HG"/>
    <property type="match status" value="1"/>
</dbReference>
<comment type="subcellular location">
    <subcellularLocation>
        <location evidence="1">Cell membrane</location>
        <topology evidence="1">Multi-pass membrane protein</topology>
    </subcellularLocation>
</comment>
<keyword evidence="5 6" id="KW-0472">Membrane</keyword>
<organism evidence="8">
    <name type="scientific">freshwater metagenome</name>
    <dbReference type="NCBI Taxonomy" id="449393"/>
    <lineage>
        <taxon>unclassified sequences</taxon>
        <taxon>metagenomes</taxon>
        <taxon>ecological metagenomes</taxon>
    </lineage>
</organism>
<evidence type="ECO:0000256" key="4">
    <source>
        <dbReference type="ARBA" id="ARBA00022989"/>
    </source>
</evidence>
<dbReference type="GO" id="GO:0005886">
    <property type="term" value="C:plasma membrane"/>
    <property type="evidence" value="ECO:0007669"/>
    <property type="project" value="UniProtKB-SubCell"/>
</dbReference>
<sequence length="99" mass="11321">MKTPLSRFRLMAIICGVNLLLLCFAYLPAKYIFDLVENHKILIVVPIAHGYFYIAYILTVLQLGVQKRLKLYLMGLLILAGTIPFASFIAERKIVQKYS</sequence>
<dbReference type="PANTHER" id="PTHR40077">
    <property type="entry name" value="MEMBRANE PROTEIN-RELATED"/>
    <property type="match status" value="1"/>
</dbReference>
<feature type="transmembrane region" description="Helical" evidence="6">
    <location>
        <begin position="71"/>
        <end position="90"/>
    </location>
</feature>
<evidence type="ECO:0000313" key="8">
    <source>
        <dbReference type="EMBL" id="CAB4886393.1"/>
    </source>
</evidence>